<sequence>MLVRYLIILFFVSSLSIRKEFETLYLLETEFSEIKLSDYFAGENLRYSIEDRNSSSDLATIQSAHEFDLVSFLPYPNSRKTLPSESFTTWISDSNQIIVWFNANQIVLYIISLITGEATEIWNWKIESEYQNLQIQETRYLSKLQCILIWAKQQEHLEGSIVWRNDFYVMDVNNLNYPTSPTWTNFSEPTYSSKLVLPYVEDSSYFPIYCEFENDPSISNSIYIYFLTDALDQPILVQSISEYYSVFLSQQKLSIVGALMDYSKISVLDANFGLIIFKYSFTMTFIEDGVEDLRHLGTLRSMTALSLRKIFIFSDIGISLYIRNIVKESSLRFHLKNNQNLNWTNIQESSNYYFIQSHDSLSVVDKNSASPEVMLSIDITNLGTLEQINSKLLFFSSLHLGLYCARFEKAGLKVYKVSIKGWSLKVHGNSTSVVKVKATDFFGASVTSNLHVISVKKQSQEIFPNEKGSWEKQESLIIYENKTGFILDVNSYFLGPNLKFDFKFPELKQFHFELSPRNKLTLLKNLTLPEEIKNFATFPRYSWIYFYQDRIYIESMSNPNVNWTIETSNPIKATTEIWDNAFIYRQSDEGVYFISIASISSLSIIHEFETGMECLLFSLCRNIIICGNRDKIETYIFIESRSKKIDTLTVAELDNNFHWNAENLLANYNNYNNQIYIYLFDPNQGVLAVNILSRGQFSQILELKSHGIKFIVSSDYFIGLVYDEKIDIYKGPWEYWKTILIEPNLKIVSHFARDYLVYLYTKDRLFIYDINLPTFGALYYSIEMKISDHFSYANDGSELVNFHSETEEKYAEIYTVSCEVDRFYYSSCILNYEINIFVSDWKEIKEPSYSMNFSVIAYNEENQLQRSFPLNIEVENLWNNSEKWEISRSIPYNENYEFDFSKVFFGQDMEKSLNLNGNYLSSSDKNLLPVFLTQRIEQVGEANNLKGRTIYSHTVIPHAGIVVITSETGFIIKNITGFSNETLLIPIQESQELQNLVCKQIESFAALKETKALIVTICTYKVRHTVFYSMRPTDLVENVNAIIFWEFDYCSLSFYQSKLLRIPTEIDFLRLATLDQNNFEIIVFARCNSLGHPFSDLWRLKGNWIESNVNLYDVEKINVLSLGLENICISLVDYKIKDRETVYWYMVDWLYGIRVIEARTNLPSIIAGGLKNSKLRKFLSMGICGNLLYLSEGGLKMESHQIENYANITKVKYAEYLSSSINFGYAKAAPIICSDDGRYAVFQLSQPNKNLSLSIFDINANANSNFIGKIILSLDHYSDPVSIRFIDNSTISIAMRYQSLYRSYKINKDHLIFPEMNESEYKKMIEKWGTKDFNMFITAVNENNAMNTSTISFTRENKSLESNLRRKNSFLIGIIPVLIIIFMLGFYLIKKIQKSKMKYPFETISTQSAGIYEDAKINKANNA</sequence>
<feature type="signal peptide" evidence="2">
    <location>
        <begin position="1"/>
        <end position="17"/>
    </location>
</feature>
<proteinExistence type="predicted"/>
<reference evidence="3" key="1">
    <citation type="submission" date="2021-09" db="EMBL/GenBank/DDBJ databases">
        <authorList>
            <consortium name="AG Swart"/>
            <person name="Singh M."/>
            <person name="Singh A."/>
            <person name="Seah K."/>
            <person name="Emmerich C."/>
        </authorList>
    </citation>
    <scope>NUCLEOTIDE SEQUENCE</scope>
    <source>
        <strain evidence="3">ATCC30299</strain>
    </source>
</reference>
<evidence type="ECO:0000313" key="4">
    <source>
        <dbReference type="Proteomes" id="UP001162131"/>
    </source>
</evidence>
<accession>A0AAU9K9P9</accession>
<gene>
    <name evidence="3" type="ORF">BSTOLATCC_MIC52087</name>
</gene>
<keyword evidence="1" id="KW-0812">Transmembrane</keyword>
<evidence type="ECO:0000256" key="1">
    <source>
        <dbReference type="SAM" id="Phobius"/>
    </source>
</evidence>
<keyword evidence="1" id="KW-1133">Transmembrane helix</keyword>
<keyword evidence="4" id="KW-1185">Reference proteome</keyword>
<feature type="transmembrane region" description="Helical" evidence="1">
    <location>
        <begin position="1370"/>
        <end position="1389"/>
    </location>
</feature>
<organism evidence="3 4">
    <name type="scientific">Blepharisma stoltei</name>
    <dbReference type="NCBI Taxonomy" id="1481888"/>
    <lineage>
        <taxon>Eukaryota</taxon>
        <taxon>Sar</taxon>
        <taxon>Alveolata</taxon>
        <taxon>Ciliophora</taxon>
        <taxon>Postciliodesmatophora</taxon>
        <taxon>Heterotrichea</taxon>
        <taxon>Heterotrichida</taxon>
        <taxon>Blepharismidae</taxon>
        <taxon>Blepharisma</taxon>
    </lineage>
</organism>
<evidence type="ECO:0008006" key="5">
    <source>
        <dbReference type="Google" id="ProtNLM"/>
    </source>
</evidence>
<feature type="chain" id="PRO_5043807039" description="ER membrane protein complex subunit 1" evidence="2">
    <location>
        <begin position="18"/>
        <end position="1423"/>
    </location>
</feature>
<dbReference type="Proteomes" id="UP001162131">
    <property type="component" value="Unassembled WGS sequence"/>
</dbReference>
<evidence type="ECO:0000313" key="3">
    <source>
        <dbReference type="EMBL" id="CAG9330669.1"/>
    </source>
</evidence>
<comment type="caution">
    <text evidence="3">The sequence shown here is derived from an EMBL/GenBank/DDBJ whole genome shotgun (WGS) entry which is preliminary data.</text>
</comment>
<evidence type="ECO:0000256" key="2">
    <source>
        <dbReference type="SAM" id="SignalP"/>
    </source>
</evidence>
<protein>
    <recommendedName>
        <fullName evidence="5">ER membrane protein complex subunit 1</fullName>
    </recommendedName>
</protein>
<keyword evidence="2" id="KW-0732">Signal</keyword>
<name>A0AAU9K9P9_9CILI</name>
<keyword evidence="1" id="KW-0472">Membrane</keyword>
<dbReference type="EMBL" id="CAJZBQ010000052">
    <property type="protein sequence ID" value="CAG9330669.1"/>
    <property type="molecule type" value="Genomic_DNA"/>
</dbReference>